<comment type="similarity">
    <text evidence="10">Belongs to the G-alpha family. XLG subfamily.</text>
</comment>
<evidence type="ECO:0000313" key="14">
    <source>
        <dbReference type="EnsemblPlants" id="Kaladp0095s0785.1.v1.1"/>
    </source>
</evidence>
<dbReference type="EnsemblPlants" id="Kaladp0095s0785.1.v1.1">
    <property type="protein sequence ID" value="Kaladp0095s0785.1.v1.1"/>
    <property type="gene ID" value="Kaladp0095s0785.v1.1"/>
</dbReference>
<reference evidence="14" key="1">
    <citation type="submission" date="2021-01" db="UniProtKB">
        <authorList>
            <consortium name="EnsemblPlants"/>
        </authorList>
    </citation>
    <scope>IDENTIFICATION</scope>
</reference>
<dbReference type="PROSITE" id="PS51882">
    <property type="entry name" value="G_ALPHA"/>
    <property type="match status" value="1"/>
</dbReference>
<keyword evidence="8" id="KW-0807">Transducer</keyword>
<dbReference type="GO" id="GO:0003924">
    <property type="term" value="F:GTPase activity"/>
    <property type="evidence" value="ECO:0007669"/>
    <property type="project" value="InterPro"/>
</dbReference>
<evidence type="ECO:0000256" key="13">
    <source>
        <dbReference type="SAM" id="MobiDB-lite"/>
    </source>
</evidence>
<dbReference type="GO" id="GO:0007188">
    <property type="term" value="P:adenylate cyclase-modulating G protein-coupled receptor signaling pathway"/>
    <property type="evidence" value="ECO:0007669"/>
    <property type="project" value="TreeGrafter"/>
</dbReference>
<sequence>MSPENPPDKNLWEQALRRMLPAGAPLPDEEHLDYSIAVEYQGPQVPYDLPSIQPLDIHSHSIPTSSLLSTADLPSSIPVSVPIDVNVSKIRRVRDCGGGFASPGSQRLDAESESRAQVESPGGETDNDADGANMVAEERRAAVVTFDTAGLSDGGDSRTSGGEKDSPGAWGRGKKVSRRGACSRCGKGNRLREKEVCLVCAARYCRDCLLKAMGSMPEGRKCVTCIGQPIEESMRSSLGKCSRMLSKVCSPLEVKQIMKAERECLANQLRPEQLVVNGRQLRLEELEELLSCPMPPQKLKPGKYWYDKDSGLWGKEGDKPDEIVTSKLNIGGKLQPDASSGNTKVFINGREITKVELRVLKLANVQCPRETHFWVYDDGSYEEEGQNNIKGNIWGKASTRLICSLLSLPIPPAYPLAGNDRPTKSNSRSIMYSEQGRVQKLLLFGSKGSGTSTIFKQAKFLYGNGFSQDELQNIKVIIQSNLYRYISILLEGREQFEEEALINMCTTEENGGSSSGETSVEDNRKCIYSLNPRFKSFSDWLLDLMVTGDLDLFFPAATREYAPLVGEIWKDASIQETYKRREELDSLPDVAKYFLDRAVEISSNEYEATDKDILFAEGVTKSNGLAFFEFSFGNESPMLEMYNGNYDCPPPLTKYELIRVNANGLSDGCRWFDMFEDVRAVIFCVSLSDYAQFSSLDGGPVRNKMLLSRDLFETLARHPCFTETPFVLLLNKYDVLEEKICKRPLTVCGWFSDFDPVKPHSNSQSLANQAYYYVAMKFKSLYYSITGRKLFVWQTKARERSSVDEALKYVREVVKWDEEKNLNVYELNGDSSFYSAEMSSSPYIRQE</sequence>
<dbReference type="Gramene" id="Kaladp0095s0785.1.v1.1">
    <property type="protein sequence ID" value="Kaladp0095s0785.1.v1.1"/>
    <property type="gene ID" value="Kaladp0095s0785.v1.1"/>
</dbReference>
<keyword evidence="7 11" id="KW-0342">GTP-binding</keyword>
<dbReference type="OMA" id="FVWQTKA"/>
<dbReference type="GO" id="GO:0001664">
    <property type="term" value="F:G protein-coupled receptor binding"/>
    <property type="evidence" value="ECO:0007669"/>
    <property type="project" value="TreeGrafter"/>
</dbReference>
<evidence type="ECO:0000256" key="12">
    <source>
        <dbReference type="PIRSR" id="PIRSR601019-2"/>
    </source>
</evidence>
<accession>A0A7N0V2X8</accession>
<dbReference type="Gene3D" id="3.40.50.300">
    <property type="entry name" value="P-loop containing nucleotide triphosphate hydrolases"/>
    <property type="match status" value="1"/>
</dbReference>
<evidence type="ECO:0000256" key="8">
    <source>
        <dbReference type="ARBA" id="ARBA00023224"/>
    </source>
</evidence>
<dbReference type="GO" id="GO:0005737">
    <property type="term" value="C:cytoplasm"/>
    <property type="evidence" value="ECO:0007669"/>
    <property type="project" value="TreeGrafter"/>
</dbReference>
<evidence type="ECO:0000256" key="9">
    <source>
        <dbReference type="ARBA" id="ARBA00023242"/>
    </source>
</evidence>
<organism evidence="14 15">
    <name type="scientific">Kalanchoe fedtschenkoi</name>
    <name type="common">Lavender scallops</name>
    <name type="synonym">South American air plant</name>
    <dbReference type="NCBI Taxonomy" id="63787"/>
    <lineage>
        <taxon>Eukaryota</taxon>
        <taxon>Viridiplantae</taxon>
        <taxon>Streptophyta</taxon>
        <taxon>Embryophyta</taxon>
        <taxon>Tracheophyta</taxon>
        <taxon>Spermatophyta</taxon>
        <taxon>Magnoliopsida</taxon>
        <taxon>eudicotyledons</taxon>
        <taxon>Gunneridae</taxon>
        <taxon>Pentapetalae</taxon>
        <taxon>Saxifragales</taxon>
        <taxon>Crassulaceae</taxon>
        <taxon>Kalanchoe</taxon>
    </lineage>
</organism>
<keyword evidence="3 11" id="KW-0547">Nucleotide-binding</keyword>
<evidence type="ECO:0000256" key="10">
    <source>
        <dbReference type="ARBA" id="ARBA00060880"/>
    </source>
</evidence>
<keyword evidence="4" id="KW-0863">Zinc-finger</keyword>
<evidence type="ECO:0000256" key="3">
    <source>
        <dbReference type="ARBA" id="ARBA00022741"/>
    </source>
</evidence>
<feature type="binding site" evidence="11">
    <location>
        <position position="797"/>
    </location>
    <ligand>
        <name>GTP</name>
        <dbReference type="ChEBI" id="CHEBI:37565"/>
    </ligand>
</feature>
<dbReference type="GO" id="GO:0008270">
    <property type="term" value="F:zinc ion binding"/>
    <property type="evidence" value="ECO:0007669"/>
    <property type="project" value="UniProtKB-KW"/>
</dbReference>
<keyword evidence="9" id="KW-0539">Nucleus</keyword>
<dbReference type="InterPro" id="IPR027417">
    <property type="entry name" value="P-loop_NTPase"/>
</dbReference>
<keyword evidence="6" id="KW-0106">Calcium</keyword>
<dbReference type="GO" id="GO:0005525">
    <property type="term" value="F:GTP binding"/>
    <property type="evidence" value="ECO:0007669"/>
    <property type="project" value="UniProtKB-KW"/>
</dbReference>
<dbReference type="GO" id="GO:0005834">
    <property type="term" value="C:heterotrimeric G-protein complex"/>
    <property type="evidence" value="ECO:0007669"/>
    <property type="project" value="TreeGrafter"/>
</dbReference>
<dbReference type="SUPFAM" id="SSF47895">
    <property type="entry name" value="Transducin (alpha subunit), insertion domain"/>
    <property type="match status" value="1"/>
</dbReference>
<dbReference type="GO" id="GO:0031683">
    <property type="term" value="F:G-protein beta/gamma-subunit complex binding"/>
    <property type="evidence" value="ECO:0007669"/>
    <property type="project" value="InterPro"/>
</dbReference>
<proteinExistence type="inferred from homology"/>
<name>A0A7N0V2X8_KALFE</name>
<dbReference type="FunFam" id="3.40.50.300:FF:000692">
    <property type="entry name" value="Guanine nucleotide-binding protein subunit alpha"/>
    <property type="match status" value="1"/>
</dbReference>
<dbReference type="PRINTS" id="PR00318">
    <property type="entry name" value="GPROTEINA"/>
</dbReference>
<evidence type="ECO:0000256" key="4">
    <source>
        <dbReference type="ARBA" id="ARBA00022771"/>
    </source>
</evidence>
<evidence type="ECO:0000313" key="15">
    <source>
        <dbReference type="Proteomes" id="UP000594263"/>
    </source>
</evidence>
<evidence type="ECO:0000256" key="1">
    <source>
        <dbReference type="ARBA" id="ARBA00004123"/>
    </source>
</evidence>
<dbReference type="Proteomes" id="UP000594263">
    <property type="component" value="Unplaced"/>
</dbReference>
<feature type="region of interest" description="Disordered" evidence="13">
    <location>
        <begin position="98"/>
        <end position="130"/>
    </location>
</feature>
<evidence type="ECO:0000256" key="7">
    <source>
        <dbReference type="ARBA" id="ARBA00023134"/>
    </source>
</evidence>
<evidence type="ECO:0000256" key="2">
    <source>
        <dbReference type="ARBA" id="ARBA00022723"/>
    </source>
</evidence>
<dbReference type="GO" id="GO:0005634">
    <property type="term" value="C:nucleus"/>
    <property type="evidence" value="ECO:0007669"/>
    <property type="project" value="UniProtKB-SubCell"/>
</dbReference>
<evidence type="ECO:0000256" key="11">
    <source>
        <dbReference type="PIRSR" id="PIRSR601019-1"/>
    </source>
</evidence>
<dbReference type="FunFam" id="1.10.400.10:FF:000005">
    <property type="entry name" value="Extra-large guanine nucleotide-binding protein 3"/>
    <property type="match status" value="1"/>
</dbReference>
<dbReference type="Pfam" id="PF00503">
    <property type="entry name" value="G-alpha"/>
    <property type="match status" value="1"/>
</dbReference>
<feature type="binding site" evidence="12">
    <location>
        <position position="622"/>
    </location>
    <ligand>
        <name>Mg(2+)</name>
        <dbReference type="ChEBI" id="CHEBI:18420"/>
    </ligand>
</feature>
<keyword evidence="2 12" id="KW-0479">Metal-binding</keyword>
<dbReference type="SUPFAM" id="SSF52540">
    <property type="entry name" value="P-loop containing nucleoside triphosphate hydrolases"/>
    <property type="match status" value="1"/>
</dbReference>
<dbReference type="CDD" id="cd00066">
    <property type="entry name" value="G-alpha"/>
    <property type="match status" value="1"/>
</dbReference>
<dbReference type="PANTHER" id="PTHR10218:SF334">
    <property type="entry name" value="EXTRA-LARGE GUANINE NUCLEOTIDE-BINDING PROTEIN 3"/>
    <property type="match status" value="1"/>
</dbReference>
<feature type="binding site" evidence="12">
    <location>
        <position position="452"/>
    </location>
    <ligand>
        <name>Mg(2+)</name>
        <dbReference type="ChEBI" id="CHEBI:18420"/>
    </ligand>
</feature>
<dbReference type="InterPro" id="IPR011025">
    <property type="entry name" value="GproteinA_insert"/>
</dbReference>
<dbReference type="AlphaFoldDB" id="A0A7N0V2X8"/>
<keyword evidence="5" id="KW-0862">Zinc</keyword>
<dbReference type="PANTHER" id="PTHR10218">
    <property type="entry name" value="GTP-BINDING PROTEIN ALPHA SUBUNIT"/>
    <property type="match status" value="1"/>
</dbReference>
<evidence type="ECO:0000256" key="6">
    <source>
        <dbReference type="ARBA" id="ARBA00022837"/>
    </source>
</evidence>
<feature type="binding site" evidence="11">
    <location>
        <begin position="731"/>
        <end position="734"/>
    </location>
    <ligand>
        <name>GTP</name>
        <dbReference type="ChEBI" id="CHEBI:37565"/>
    </ligand>
</feature>
<evidence type="ECO:0000256" key="5">
    <source>
        <dbReference type="ARBA" id="ARBA00022833"/>
    </source>
</evidence>
<comment type="subcellular location">
    <subcellularLocation>
        <location evidence="1">Nucleus</location>
    </subcellularLocation>
</comment>
<dbReference type="InterPro" id="IPR001019">
    <property type="entry name" value="Gprotein_alpha_su"/>
</dbReference>
<dbReference type="SMART" id="SM00275">
    <property type="entry name" value="G_alpha"/>
    <property type="match status" value="1"/>
</dbReference>
<dbReference type="Gene3D" id="1.10.400.10">
    <property type="entry name" value="GI Alpha 1, domain 2-like"/>
    <property type="match status" value="1"/>
</dbReference>
<keyword evidence="12" id="KW-0460">Magnesium</keyword>
<protein>
    <submittedName>
        <fullName evidence="14">Uncharacterized protein</fullName>
    </submittedName>
</protein>
<keyword evidence="15" id="KW-1185">Reference proteome</keyword>
<feature type="region of interest" description="Disordered" evidence="13">
    <location>
        <begin position="148"/>
        <end position="175"/>
    </location>
</feature>